<sequence length="237" mass="26997">MKQKISGSNIQVTPNLESRVKILKKQYTAIAKMMGPACSRFGWNEEQKCIEAQKSVFDDWVKGHPNARGLLNKSFPYFYDLKIMFGRDRATGGRCKTPIEMGLQIARDTEEDDMDINLEDFDIPNPHGLEPPSGEDMSSTPTSMAHDVGSSKPSKKRRSYSEDLMDTFRASMRETSKEIRKIAAWQREKMEIESSIHKRLYAELQTIPGMDVDDCLIVVESLLPDPIMLHTFLDYPA</sequence>
<evidence type="ECO:0000256" key="1">
    <source>
        <dbReference type="SAM" id="MobiDB-lite"/>
    </source>
</evidence>
<organism evidence="2">
    <name type="scientific">Cucumis melo</name>
    <name type="common">Muskmelon</name>
    <dbReference type="NCBI Taxonomy" id="3656"/>
    <lineage>
        <taxon>Eukaryota</taxon>
        <taxon>Viridiplantae</taxon>
        <taxon>Streptophyta</taxon>
        <taxon>Embryophyta</taxon>
        <taxon>Tracheophyta</taxon>
        <taxon>Spermatophyta</taxon>
        <taxon>Magnoliopsida</taxon>
        <taxon>eudicotyledons</taxon>
        <taxon>Gunneridae</taxon>
        <taxon>Pentapetalae</taxon>
        <taxon>rosids</taxon>
        <taxon>fabids</taxon>
        <taxon>Cucurbitales</taxon>
        <taxon>Cucurbitaceae</taxon>
        <taxon>Benincaseae</taxon>
        <taxon>Cucumis</taxon>
    </lineage>
</organism>
<dbReference type="EnsemblPlants" id="MELO3C031510.2.1">
    <property type="protein sequence ID" value="MELO3C031510.2.1"/>
    <property type="gene ID" value="MELO3C031510.2"/>
</dbReference>
<evidence type="ECO:0008006" key="3">
    <source>
        <dbReference type="Google" id="ProtNLM"/>
    </source>
</evidence>
<dbReference type="PANTHER" id="PTHR46250">
    <property type="entry name" value="MYB/SANT-LIKE DNA-BINDING DOMAIN PROTEIN-RELATED"/>
    <property type="match status" value="1"/>
</dbReference>
<dbReference type="AlphaFoldDB" id="A0A9I9EBN3"/>
<name>A0A9I9EBN3_CUCME</name>
<protein>
    <recommendedName>
        <fullName evidence="3">Retrotransposon protein</fullName>
    </recommendedName>
</protein>
<dbReference type="PANTHER" id="PTHR46250:SF18">
    <property type="entry name" value="MYB_SANT-LIKE DOMAIN-CONTAINING PROTEIN"/>
    <property type="match status" value="1"/>
</dbReference>
<feature type="region of interest" description="Disordered" evidence="1">
    <location>
        <begin position="119"/>
        <end position="160"/>
    </location>
</feature>
<accession>A0A9I9EBN3</accession>
<evidence type="ECO:0000313" key="2">
    <source>
        <dbReference type="EnsemblPlants" id="MELO3C031510.2.1"/>
    </source>
</evidence>
<dbReference type="Gramene" id="MELO3C031510.2.1">
    <property type="protein sequence ID" value="MELO3C031510.2.1"/>
    <property type="gene ID" value="MELO3C031510.2"/>
</dbReference>
<proteinExistence type="predicted"/>
<reference evidence="2" key="1">
    <citation type="submission" date="2023-03" db="UniProtKB">
        <authorList>
            <consortium name="EnsemblPlants"/>
        </authorList>
    </citation>
    <scope>IDENTIFICATION</scope>
</reference>